<dbReference type="InterPro" id="IPR001098">
    <property type="entry name" value="DNA-dir_DNA_pol_A_palm_dom"/>
</dbReference>
<keyword evidence="9 17" id="KW-0227">DNA damage</keyword>
<dbReference type="InterPro" id="IPR020045">
    <property type="entry name" value="DNA_polI_H3TH"/>
</dbReference>
<evidence type="ECO:0000256" key="7">
    <source>
        <dbReference type="ARBA" id="ARBA00022705"/>
    </source>
</evidence>
<comment type="function">
    <text evidence="17">In addition to polymerase activity, this DNA polymerase exhibits 3'-5' and 5'-3' exonuclease activity.</text>
</comment>
<dbReference type="CDD" id="cd09859">
    <property type="entry name" value="PIN_53EXO"/>
    <property type="match status" value="1"/>
</dbReference>
<dbReference type="SMART" id="SM00279">
    <property type="entry name" value="HhH2"/>
    <property type="match status" value="1"/>
</dbReference>
<dbReference type="SUPFAM" id="SSF56672">
    <property type="entry name" value="DNA/RNA polymerases"/>
    <property type="match status" value="1"/>
</dbReference>
<dbReference type="GO" id="GO:0006261">
    <property type="term" value="P:DNA-templated DNA replication"/>
    <property type="evidence" value="ECO:0007669"/>
    <property type="project" value="UniProtKB-UniRule"/>
</dbReference>
<accession>A0A7X6BN19</accession>
<dbReference type="FunFam" id="1.10.150.20:FF:000002">
    <property type="entry name" value="DNA polymerase I"/>
    <property type="match status" value="1"/>
</dbReference>
<feature type="domain" description="5'-3' exonuclease" evidence="20">
    <location>
        <begin position="25"/>
        <end position="285"/>
    </location>
</feature>
<evidence type="ECO:0000256" key="17">
    <source>
        <dbReference type="RuleBase" id="RU004460"/>
    </source>
</evidence>
<dbReference type="InterPro" id="IPR002421">
    <property type="entry name" value="5-3_exonuclease"/>
</dbReference>
<comment type="caution">
    <text evidence="22">The sequence shown here is derived from an EMBL/GenBank/DDBJ whole genome shotgun (WGS) entry which is preliminary data.</text>
</comment>
<comment type="catalytic activity">
    <reaction evidence="15 17">
        <text>DNA(n) + a 2'-deoxyribonucleoside 5'-triphosphate = DNA(n+1) + diphosphate</text>
        <dbReference type="Rhea" id="RHEA:22508"/>
        <dbReference type="Rhea" id="RHEA-COMP:17339"/>
        <dbReference type="Rhea" id="RHEA-COMP:17340"/>
        <dbReference type="ChEBI" id="CHEBI:33019"/>
        <dbReference type="ChEBI" id="CHEBI:61560"/>
        <dbReference type="ChEBI" id="CHEBI:173112"/>
        <dbReference type="EC" id="2.7.7.7"/>
    </reaction>
</comment>
<dbReference type="Pfam" id="PF01612">
    <property type="entry name" value="DNA_pol_A_exo1"/>
    <property type="match status" value="1"/>
</dbReference>
<dbReference type="Gene3D" id="1.20.1060.10">
    <property type="entry name" value="Taq DNA Polymerase, Chain T, domain 4"/>
    <property type="match status" value="1"/>
</dbReference>
<sequence>MTDTAAPETPDRPQERELTQDGPALRLWMIDASAYIFRAYHALPPLTRKSDGLPVGAVQGYCNMLWKLIRDMKGADGPTHLVAIFDHSEKTFRNEMYDQYKANRSAPPEDLIPQFPLVRQATAAFGVHCLELPGYEADDLIATYACRARDAGGEAVIVSSDKDLMQLIGGGVVMWDPMKDRVLAEDAVMEKFGVTPDKMIDLQALIGDSVDNVPGAPGIGPKTAAQLLDEYGDLDTLLERAGEIKQPKRRETLINFREQILLSRELVKLTCDAPASDPIDDFAVRDPDPETLAAFLDEMEFRGLRARVGDGKAPARDGTAFVARPKPLTAPVVTPRYAPAQPTAAVEGQTFDLEAYRCIQTLEELNAFLARATEAGVVGFDTETDALSATHAGLCGVSLAIGPNDAAYIPLTHEHPPVAGAGGLDFGGETDQREALTQIDKPTALARLKSLLENPAVLKVTQNGKYDLAVMAQRGIRVAPIDDTMLISYVLEGGLHGHGMDELARLHLGHDPIPFKQVAGTGKAQKSFKHVELKPATCYAAEDADVTLRLWRILKPRLAAARLTTVYETLERPLPAVLADMERAGIRVDPARLKSLSSEFGMRMAELETRAHELAGRPFNVGSPRQIGDILFGELNMTGGKKTASGQWETGAATLETLALTHELPRVLLDWRQLSKLKGTYTDALIEAADPNTDRVHTSYQLAAATTGRLASSDPNLQNIPIRTETGRQIRQAFIASPGHVLISADYSQIELRLLAHIGDIPELKRAFAAGIDIHTATASEMFGVPVDQMDPETRRRAKAINFGIVYGISAFGLAAQLNIDQGEAGAYIKTYFERFPGIRSYMDKTKTEVREQGFVETCFGRRIHIPAIHSKSGAERQFGERAAINAPIQGAAADIIRRAMVRMPGALEAAGLSTTMLLQVHDELVFEAPEAEADRAIAVIKRVMEGAAEPAVALSVPLVVEARAAGNWDEAH</sequence>
<evidence type="ECO:0000256" key="10">
    <source>
        <dbReference type="ARBA" id="ARBA00022801"/>
    </source>
</evidence>
<evidence type="ECO:0000256" key="9">
    <source>
        <dbReference type="ARBA" id="ARBA00022763"/>
    </source>
</evidence>
<name>A0A7X6BN19_9CAUL</name>
<dbReference type="PRINTS" id="PR00868">
    <property type="entry name" value="DNAPOLI"/>
</dbReference>
<dbReference type="RefSeq" id="WP_168045363.1">
    <property type="nucleotide sequence ID" value="NZ_JAATJM010000001.1"/>
</dbReference>
<dbReference type="EMBL" id="JAATJM010000001">
    <property type="protein sequence ID" value="NJC40489.1"/>
    <property type="molecule type" value="Genomic_DNA"/>
</dbReference>
<keyword evidence="8" id="KW-0540">Nuclease</keyword>
<dbReference type="Gene3D" id="3.30.70.370">
    <property type="match status" value="1"/>
</dbReference>
<dbReference type="SMART" id="SM00474">
    <property type="entry name" value="35EXOc"/>
    <property type="match status" value="1"/>
</dbReference>
<organism evidence="22 23">
    <name type="scientific">Brevundimonas alba</name>
    <dbReference type="NCBI Taxonomy" id="74314"/>
    <lineage>
        <taxon>Bacteria</taxon>
        <taxon>Pseudomonadati</taxon>
        <taxon>Pseudomonadota</taxon>
        <taxon>Alphaproteobacteria</taxon>
        <taxon>Caulobacterales</taxon>
        <taxon>Caulobacteraceae</taxon>
        <taxon>Brevundimonas</taxon>
    </lineage>
</organism>
<keyword evidence="10 17" id="KW-0378">Hydrolase</keyword>
<dbReference type="InterPro" id="IPR019760">
    <property type="entry name" value="DNA-dir_DNA_pol_A_CS"/>
</dbReference>
<dbReference type="NCBIfam" id="TIGR00593">
    <property type="entry name" value="pola"/>
    <property type="match status" value="1"/>
</dbReference>
<proteinExistence type="inferred from homology"/>
<dbReference type="CDD" id="cd09898">
    <property type="entry name" value="H3TH_53EXO"/>
    <property type="match status" value="1"/>
</dbReference>
<evidence type="ECO:0000256" key="16">
    <source>
        <dbReference type="NCBIfam" id="TIGR00593"/>
    </source>
</evidence>
<dbReference type="InterPro" id="IPR043502">
    <property type="entry name" value="DNA/RNA_pol_sf"/>
</dbReference>
<feature type="domain" description="3'-5' exonuclease" evidence="19">
    <location>
        <begin position="356"/>
        <end position="559"/>
    </location>
</feature>
<dbReference type="Gene3D" id="3.30.420.10">
    <property type="entry name" value="Ribonuclease H-like superfamily/Ribonuclease H"/>
    <property type="match status" value="1"/>
</dbReference>
<dbReference type="FunFam" id="1.10.150.20:FF:000003">
    <property type="entry name" value="DNA polymerase I"/>
    <property type="match status" value="1"/>
</dbReference>
<comment type="subunit">
    <text evidence="2">Single-chain monomer with multiple functions.</text>
</comment>
<dbReference type="SUPFAM" id="SSF47807">
    <property type="entry name" value="5' to 3' exonuclease, C-terminal subdomain"/>
    <property type="match status" value="1"/>
</dbReference>
<evidence type="ECO:0000256" key="11">
    <source>
        <dbReference type="ARBA" id="ARBA00022839"/>
    </source>
</evidence>
<dbReference type="InterPro" id="IPR008918">
    <property type="entry name" value="HhH2"/>
</dbReference>
<dbReference type="InterPro" id="IPR012337">
    <property type="entry name" value="RNaseH-like_sf"/>
</dbReference>
<dbReference type="InterPro" id="IPR036279">
    <property type="entry name" value="5-3_exonuclease_C_sf"/>
</dbReference>
<evidence type="ECO:0000313" key="22">
    <source>
        <dbReference type="EMBL" id="NJC40489.1"/>
    </source>
</evidence>
<evidence type="ECO:0000256" key="15">
    <source>
        <dbReference type="ARBA" id="ARBA00049244"/>
    </source>
</evidence>
<dbReference type="SMART" id="SM00482">
    <property type="entry name" value="POLAc"/>
    <property type="match status" value="1"/>
</dbReference>
<dbReference type="Proteomes" id="UP000587415">
    <property type="component" value="Unassembled WGS sequence"/>
</dbReference>
<gene>
    <name evidence="17" type="primary">polA</name>
    <name evidence="22" type="ORF">GGQ87_000747</name>
</gene>
<dbReference type="SUPFAM" id="SSF53098">
    <property type="entry name" value="Ribonuclease H-like"/>
    <property type="match status" value="1"/>
</dbReference>
<keyword evidence="12 17" id="KW-0239">DNA-directed DNA polymerase</keyword>
<keyword evidence="5 17" id="KW-0808">Transferase</keyword>
<evidence type="ECO:0000256" key="3">
    <source>
        <dbReference type="ARBA" id="ARBA00012417"/>
    </source>
</evidence>
<dbReference type="Pfam" id="PF02739">
    <property type="entry name" value="5_3_exonuc_N"/>
    <property type="match status" value="1"/>
</dbReference>
<evidence type="ECO:0000256" key="6">
    <source>
        <dbReference type="ARBA" id="ARBA00022695"/>
    </source>
</evidence>
<feature type="region of interest" description="Disordered" evidence="18">
    <location>
        <begin position="1"/>
        <end position="20"/>
    </location>
</feature>
<dbReference type="GO" id="GO:0003887">
    <property type="term" value="F:DNA-directed DNA polymerase activity"/>
    <property type="evidence" value="ECO:0007669"/>
    <property type="project" value="UniProtKB-UniRule"/>
</dbReference>
<dbReference type="InterPro" id="IPR029060">
    <property type="entry name" value="PIN-like_dom_sf"/>
</dbReference>
<protein>
    <recommendedName>
        <fullName evidence="4 16">DNA polymerase I</fullName>
        <ecNumber evidence="3 16">2.7.7.7</ecNumber>
    </recommendedName>
</protein>
<evidence type="ECO:0000256" key="5">
    <source>
        <dbReference type="ARBA" id="ARBA00022679"/>
    </source>
</evidence>
<evidence type="ECO:0000256" key="8">
    <source>
        <dbReference type="ARBA" id="ARBA00022722"/>
    </source>
</evidence>
<keyword evidence="7 17" id="KW-0235">DNA replication</keyword>
<dbReference type="PROSITE" id="PS00447">
    <property type="entry name" value="DNA_POLYMERASE_A"/>
    <property type="match status" value="1"/>
</dbReference>
<evidence type="ECO:0000256" key="14">
    <source>
        <dbReference type="ARBA" id="ARBA00023204"/>
    </source>
</evidence>
<dbReference type="NCBIfam" id="NF004397">
    <property type="entry name" value="PRK05755.1"/>
    <property type="match status" value="1"/>
</dbReference>
<dbReference type="GO" id="GO:0006302">
    <property type="term" value="P:double-strand break repair"/>
    <property type="evidence" value="ECO:0007669"/>
    <property type="project" value="TreeGrafter"/>
</dbReference>
<keyword evidence="11 17" id="KW-0269">Exonuclease</keyword>
<dbReference type="CDD" id="cd06139">
    <property type="entry name" value="DNA_polA_I_Ecoli_like_exo"/>
    <property type="match status" value="1"/>
</dbReference>
<dbReference type="FunFam" id="1.20.1060.10:FF:000001">
    <property type="entry name" value="DNA polymerase I"/>
    <property type="match status" value="1"/>
</dbReference>
<dbReference type="SMART" id="SM00475">
    <property type="entry name" value="53EXOc"/>
    <property type="match status" value="1"/>
</dbReference>
<dbReference type="Gene3D" id="3.40.50.1010">
    <property type="entry name" value="5'-nuclease"/>
    <property type="match status" value="1"/>
</dbReference>
<dbReference type="InterPro" id="IPR002562">
    <property type="entry name" value="3'-5'_exonuclease_dom"/>
</dbReference>
<dbReference type="PANTHER" id="PTHR10133">
    <property type="entry name" value="DNA POLYMERASE I"/>
    <property type="match status" value="1"/>
</dbReference>
<keyword evidence="14 17" id="KW-0234">DNA repair</keyword>
<dbReference type="PANTHER" id="PTHR10133:SF27">
    <property type="entry name" value="DNA POLYMERASE NU"/>
    <property type="match status" value="1"/>
</dbReference>
<evidence type="ECO:0000259" key="19">
    <source>
        <dbReference type="SMART" id="SM00474"/>
    </source>
</evidence>
<keyword evidence="6 17" id="KW-0548">Nucleotidyltransferase</keyword>
<feature type="compositionally biased region" description="Basic and acidic residues" evidence="18">
    <location>
        <begin position="9"/>
        <end position="19"/>
    </location>
</feature>
<evidence type="ECO:0000259" key="21">
    <source>
        <dbReference type="SMART" id="SM00482"/>
    </source>
</evidence>
<dbReference type="Gene3D" id="1.10.150.20">
    <property type="entry name" value="5' to 3' exonuclease, C-terminal subdomain"/>
    <property type="match status" value="2"/>
</dbReference>
<dbReference type="InterPro" id="IPR018320">
    <property type="entry name" value="DNA_polymerase_1"/>
</dbReference>
<dbReference type="Pfam" id="PF00476">
    <property type="entry name" value="DNA_pol_A"/>
    <property type="match status" value="1"/>
</dbReference>
<evidence type="ECO:0000256" key="2">
    <source>
        <dbReference type="ARBA" id="ARBA00011541"/>
    </source>
</evidence>
<dbReference type="SUPFAM" id="SSF88723">
    <property type="entry name" value="PIN domain-like"/>
    <property type="match status" value="1"/>
</dbReference>
<dbReference type="InterPro" id="IPR036397">
    <property type="entry name" value="RNaseH_sf"/>
</dbReference>
<dbReference type="InterPro" id="IPR020046">
    <property type="entry name" value="5-3_exonucl_a-hlix_arch_N"/>
</dbReference>
<evidence type="ECO:0000256" key="12">
    <source>
        <dbReference type="ARBA" id="ARBA00022932"/>
    </source>
</evidence>
<evidence type="ECO:0000256" key="1">
    <source>
        <dbReference type="ARBA" id="ARBA00007705"/>
    </source>
</evidence>
<feature type="domain" description="DNA-directed DNA polymerase family A palm" evidence="21">
    <location>
        <begin position="727"/>
        <end position="933"/>
    </location>
</feature>
<reference evidence="22 23" key="1">
    <citation type="submission" date="2020-03" db="EMBL/GenBank/DDBJ databases">
        <title>Genomic Encyclopedia of Type Strains, Phase IV (KMG-IV): sequencing the most valuable type-strain genomes for metagenomic binning, comparative biology and taxonomic classification.</title>
        <authorList>
            <person name="Goeker M."/>
        </authorList>
    </citation>
    <scope>NUCLEOTIDE SEQUENCE [LARGE SCALE GENOMIC DNA]</scope>
    <source>
        <strain evidence="22 23">DSM 4736</strain>
    </source>
</reference>
<dbReference type="EC" id="2.7.7.7" evidence="3 16"/>
<dbReference type="AlphaFoldDB" id="A0A7X6BN19"/>
<dbReference type="CDD" id="cd08637">
    <property type="entry name" value="DNA_pol_A_pol_I_C"/>
    <property type="match status" value="1"/>
</dbReference>
<comment type="similarity">
    <text evidence="1 17">Belongs to the DNA polymerase type-A family.</text>
</comment>
<dbReference type="GO" id="GO:0008408">
    <property type="term" value="F:3'-5' exonuclease activity"/>
    <property type="evidence" value="ECO:0007669"/>
    <property type="project" value="UniProtKB-UniRule"/>
</dbReference>
<dbReference type="GO" id="GO:0008409">
    <property type="term" value="F:5'-3' exonuclease activity"/>
    <property type="evidence" value="ECO:0007669"/>
    <property type="project" value="UniProtKB-UniRule"/>
</dbReference>
<evidence type="ECO:0000259" key="20">
    <source>
        <dbReference type="SMART" id="SM00475"/>
    </source>
</evidence>
<evidence type="ECO:0000256" key="4">
    <source>
        <dbReference type="ARBA" id="ARBA00020311"/>
    </source>
</evidence>
<dbReference type="InterPro" id="IPR002298">
    <property type="entry name" value="DNA_polymerase_A"/>
</dbReference>
<evidence type="ECO:0000313" key="23">
    <source>
        <dbReference type="Proteomes" id="UP000587415"/>
    </source>
</evidence>
<evidence type="ECO:0000256" key="13">
    <source>
        <dbReference type="ARBA" id="ARBA00023125"/>
    </source>
</evidence>
<keyword evidence="13 17" id="KW-0238">DNA-binding</keyword>
<dbReference type="GO" id="GO:0003677">
    <property type="term" value="F:DNA binding"/>
    <property type="evidence" value="ECO:0007669"/>
    <property type="project" value="UniProtKB-UniRule"/>
</dbReference>
<dbReference type="Pfam" id="PF01367">
    <property type="entry name" value="5_3_exonuc"/>
    <property type="match status" value="1"/>
</dbReference>
<evidence type="ECO:0000256" key="18">
    <source>
        <dbReference type="SAM" id="MobiDB-lite"/>
    </source>
</evidence>
<keyword evidence="23" id="KW-1185">Reference proteome</keyword>